<name>A0A2M7TAX0_UNCKA</name>
<comment type="caution">
    <text evidence="7">The sequence shown here is derived from an EMBL/GenBank/DDBJ whole genome shotgun (WGS) entry which is preliminary data.</text>
</comment>
<evidence type="ECO:0000256" key="2">
    <source>
        <dbReference type="ARBA" id="ARBA00005642"/>
    </source>
</evidence>
<comment type="catalytic activity">
    <reaction evidence="1 5">
        <text>uridine(55) in tRNA = pseudouridine(55) in tRNA</text>
        <dbReference type="Rhea" id="RHEA:42532"/>
        <dbReference type="Rhea" id="RHEA-COMP:10101"/>
        <dbReference type="Rhea" id="RHEA-COMP:10102"/>
        <dbReference type="ChEBI" id="CHEBI:65314"/>
        <dbReference type="ChEBI" id="CHEBI:65315"/>
        <dbReference type="EC" id="5.4.99.25"/>
    </reaction>
</comment>
<protein>
    <recommendedName>
        <fullName evidence="5">tRNA pseudouridine synthase B</fullName>
        <ecNumber evidence="5">5.4.99.25</ecNumber>
    </recommendedName>
    <alternativeName>
        <fullName evidence="5">tRNA pseudouridine(55) synthase</fullName>
        <shortName evidence="5">Psi55 synthase</shortName>
    </alternativeName>
    <alternativeName>
        <fullName evidence="5">tRNA pseudouridylate synthase</fullName>
    </alternativeName>
    <alternativeName>
        <fullName evidence="5">tRNA-uridine isomerase</fullName>
    </alternativeName>
</protein>
<dbReference type="InterPro" id="IPR014780">
    <property type="entry name" value="tRNA_psdUridine_synth_TruB"/>
</dbReference>
<feature type="active site" description="Nucleophile" evidence="5">
    <location>
        <position position="38"/>
    </location>
</feature>
<dbReference type="GO" id="GO:0160148">
    <property type="term" value="F:tRNA pseudouridine(55) synthase activity"/>
    <property type="evidence" value="ECO:0007669"/>
    <property type="project" value="UniProtKB-EC"/>
</dbReference>
<sequence length="225" mass="25190">MEKVLIIDKPKGFTSYDVVARAGRLFPEQKVGHAGTLDPLATGILIILIGRATKRQSEFMNLDKEYLAEIVLGMATDTYDAEGKIIGAASTKQLKPLNREKILLALKSFQGKITQTVPPYSAVKVRGHRLYQLARQGKIDLSTLPKRTIEIRDLKLIAFQPLTRSFLPRLKLKIICSKGTYIRSLTFDLGKELKVGAYLLNLRRSRVGPFTLKNAAKLANLNHYL</sequence>
<evidence type="ECO:0000313" key="8">
    <source>
        <dbReference type="Proteomes" id="UP000230970"/>
    </source>
</evidence>
<evidence type="ECO:0000256" key="4">
    <source>
        <dbReference type="ARBA" id="ARBA00023235"/>
    </source>
</evidence>
<evidence type="ECO:0000256" key="5">
    <source>
        <dbReference type="HAMAP-Rule" id="MF_01080"/>
    </source>
</evidence>
<proteinExistence type="inferred from homology"/>
<evidence type="ECO:0000256" key="1">
    <source>
        <dbReference type="ARBA" id="ARBA00000385"/>
    </source>
</evidence>
<evidence type="ECO:0000259" key="6">
    <source>
        <dbReference type="Pfam" id="PF01509"/>
    </source>
</evidence>
<dbReference type="InterPro" id="IPR002501">
    <property type="entry name" value="PsdUridine_synth_N"/>
</dbReference>
<dbReference type="EC" id="5.4.99.25" evidence="5"/>
<dbReference type="GO" id="GO:0031119">
    <property type="term" value="P:tRNA pseudouridine synthesis"/>
    <property type="evidence" value="ECO:0007669"/>
    <property type="project" value="UniProtKB-UniRule"/>
</dbReference>
<dbReference type="EMBL" id="PFNJ01000081">
    <property type="protein sequence ID" value="PIZ42178.1"/>
    <property type="molecule type" value="Genomic_DNA"/>
</dbReference>
<dbReference type="Pfam" id="PF01509">
    <property type="entry name" value="TruB_N"/>
    <property type="match status" value="1"/>
</dbReference>
<dbReference type="CDD" id="cd02573">
    <property type="entry name" value="PseudoU_synth_EcTruB"/>
    <property type="match status" value="1"/>
</dbReference>
<dbReference type="PANTHER" id="PTHR13767:SF2">
    <property type="entry name" value="PSEUDOURIDYLATE SYNTHASE TRUB1"/>
    <property type="match status" value="1"/>
</dbReference>
<dbReference type="HAMAP" id="MF_01080">
    <property type="entry name" value="TruB_bact"/>
    <property type="match status" value="1"/>
</dbReference>
<keyword evidence="3 5" id="KW-0819">tRNA processing</keyword>
<dbReference type="GO" id="GO:1990481">
    <property type="term" value="P:mRNA pseudouridine synthesis"/>
    <property type="evidence" value="ECO:0007669"/>
    <property type="project" value="TreeGrafter"/>
</dbReference>
<dbReference type="PANTHER" id="PTHR13767">
    <property type="entry name" value="TRNA-PSEUDOURIDINE SYNTHASE"/>
    <property type="match status" value="1"/>
</dbReference>
<comment type="function">
    <text evidence="5">Responsible for synthesis of pseudouridine from uracil-55 in the psi GC loop of transfer RNAs.</text>
</comment>
<comment type="similarity">
    <text evidence="2 5">Belongs to the pseudouridine synthase TruB family. Type 1 subfamily.</text>
</comment>
<dbReference type="Gene3D" id="3.30.2350.10">
    <property type="entry name" value="Pseudouridine synthase"/>
    <property type="match status" value="1"/>
</dbReference>
<dbReference type="GO" id="GO:0003723">
    <property type="term" value="F:RNA binding"/>
    <property type="evidence" value="ECO:0007669"/>
    <property type="project" value="InterPro"/>
</dbReference>
<organism evidence="7 8">
    <name type="scientific">candidate division WWE3 bacterium CG_4_10_14_0_2_um_filter_42_8</name>
    <dbReference type="NCBI Taxonomy" id="1975074"/>
    <lineage>
        <taxon>Bacteria</taxon>
        <taxon>Katanobacteria</taxon>
    </lineage>
</organism>
<reference evidence="8" key="1">
    <citation type="submission" date="2017-09" db="EMBL/GenBank/DDBJ databases">
        <title>Depth-based differentiation of microbial function through sediment-hosted aquifers and enrichment of novel symbionts in the deep terrestrial subsurface.</title>
        <authorList>
            <person name="Probst A.J."/>
            <person name="Ladd B."/>
            <person name="Jarett J.K."/>
            <person name="Geller-Mcgrath D.E."/>
            <person name="Sieber C.M.K."/>
            <person name="Emerson J.B."/>
            <person name="Anantharaman K."/>
            <person name="Thomas B.C."/>
            <person name="Malmstrom R."/>
            <person name="Stieglmeier M."/>
            <person name="Klingl A."/>
            <person name="Woyke T."/>
            <person name="Ryan C.M."/>
            <person name="Banfield J.F."/>
        </authorList>
    </citation>
    <scope>NUCLEOTIDE SEQUENCE [LARGE SCALE GENOMIC DNA]</scope>
</reference>
<gene>
    <name evidence="5 7" type="primary">truB</name>
    <name evidence="7" type="ORF">COY34_03290</name>
</gene>
<dbReference type="SUPFAM" id="SSF55120">
    <property type="entry name" value="Pseudouridine synthase"/>
    <property type="match status" value="1"/>
</dbReference>
<dbReference type="NCBIfam" id="TIGR00431">
    <property type="entry name" value="TruB"/>
    <property type="match status" value="1"/>
</dbReference>
<accession>A0A2M7TAX0</accession>
<feature type="domain" description="Pseudouridine synthase II N-terminal" evidence="6">
    <location>
        <begin position="25"/>
        <end position="182"/>
    </location>
</feature>
<dbReference type="InterPro" id="IPR020103">
    <property type="entry name" value="PsdUridine_synth_cat_dom_sf"/>
</dbReference>
<evidence type="ECO:0000256" key="3">
    <source>
        <dbReference type="ARBA" id="ARBA00022694"/>
    </source>
</evidence>
<dbReference type="Proteomes" id="UP000230970">
    <property type="component" value="Unassembled WGS sequence"/>
</dbReference>
<dbReference type="AlphaFoldDB" id="A0A2M7TAX0"/>
<keyword evidence="4 5" id="KW-0413">Isomerase</keyword>
<evidence type="ECO:0000313" key="7">
    <source>
        <dbReference type="EMBL" id="PIZ42178.1"/>
    </source>
</evidence>